<reference evidence="1" key="2">
    <citation type="submission" date="2020-11" db="EMBL/GenBank/DDBJ databases">
        <authorList>
            <person name="McCartney M.A."/>
            <person name="Auch B."/>
            <person name="Kono T."/>
            <person name="Mallez S."/>
            <person name="Becker A."/>
            <person name="Gohl D.M."/>
            <person name="Silverstein K.A.T."/>
            <person name="Koren S."/>
            <person name="Bechman K.B."/>
            <person name="Herman A."/>
            <person name="Abrahante J.E."/>
            <person name="Garbe J."/>
        </authorList>
    </citation>
    <scope>NUCLEOTIDE SEQUENCE</scope>
    <source>
        <strain evidence="1">Duluth1</strain>
        <tissue evidence="1">Whole animal</tissue>
    </source>
</reference>
<proteinExistence type="predicted"/>
<reference evidence="1" key="1">
    <citation type="journal article" date="2019" name="bioRxiv">
        <title>The Genome of the Zebra Mussel, Dreissena polymorpha: A Resource for Invasive Species Research.</title>
        <authorList>
            <person name="McCartney M.A."/>
            <person name="Auch B."/>
            <person name="Kono T."/>
            <person name="Mallez S."/>
            <person name="Zhang Y."/>
            <person name="Obille A."/>
            <person name="Becker A."/>
            <person name="Abrahante J.E."/>
            <person name="Garbe J."/>
            <person name="Badalamenti J.P."/>
            <person name="Herman A."/>
            <person name="Mangelson H."/>
            <person name="Liachko I."/>
            <person name="Sullivan S."/>
            <person name="Sone E.D."/>
            <person name="Koren S."/>
            <person name="Silverstein K.A.T."/>
            <person name="Beckman K.B."/>
            <person name="Gohl D.M."/>
        </authorList>
    </citation>
    <scope>NUCLEOTIDE SEQUENCE</scope>
    <source>
        <strain evidence="1">Duluth1</strain>
        <tissue evidence="1">Whole animal</tissue>
    </source>
</reference>
<keyword evidence="2" id="KW-1185">Reference proteome</keyword>
<name>A0A9D4CP83_DREPO</name>
<dbReference type="EMBL" id="JAIWYP010000012">
    <property type="protein sequence ID" value="KAH3729078.1"/>
    <property type="molecule type" value="Genomic_DNA"/>
</dbReference>
<comment type="caution">
    <text evidence="1">The sequence shown here is derived from an EMBL/GenBank/DDBJ whole genome shotgun (WGS) entry which is preliminary data.</text>
</comment>
<organism evidence="1 2">
    <name type="scientific">Dreissena polymorpha</name>
    <name type="common">Zebra mussel</name>
    <name type="synonym">Mytilus polymorpha</name>
    <dbReference type="NCBI Taxonomy" id="45954"/>
    <lineage>
        <taxon>Eukaryota</taxon>
        <taxon>Metazoa</taxon>
        <taxon>Spiralia</taxon>
        <taxon>Lophotrochozoa</taxon>
        <taxon>Mollusca</taxon>
        <taxon>Bivalvia</taxon>
        <taxon>Autobranchia</taxon>
        <taxon>Heteroconchia</taxon>
        <taxon>Euheterodonta</taxon>
        <taxon>Imparidentia</taxon>
        <taxon>Neoheterodontei</taxon>
        <taxon>Myida</taxon>
        <taxon>Dreissenoidea</taxon>
        <taxon>Dreissenidae</taxon>
        <taxon>Dreissena</taxon>
    </lineage>
</organism>
<accession>A0A9D4CP83</accession>
<evidence type="ECO:0000313" key="2">
    <source>
        <dbReference type="Proteomes" id="UP000828390"/>
    </source>
</evidence>
<evidence type="ECO:0000313" key="1">
    <source>
        <dbReference type="EMBL" id="KAH3729078.1"/>
    </source>
</evidence>
<dbReference type="AlphaFoldDB" id="A0A9D4CP83"/>
<protein>
    <submittedName>
        <fullName evidence="1">Uncharacterized protein</fullName>
    </submittedName>
</protein>
<gene>
    <name evidence="1" type="ORF">DPMN_055041</name>
</gene>
<sequence>MMTHGWSIAFAMETQGDAFIEQVQHSAKSPTTMLNVATNPSAEVHHHNDLDLDMDLMTMKAVCMDEMGFTAEIFDEAVYHLNLDGYHHLNIEDIINRIDQIQKNLAVQYTSAKISESFYVESQRLKSIVNCSKCKINDSNALFLPCAHHVMCSPVHMTRRGVPSVTAVSVML</sequence>
<dbReference type="Proteomes" id="UP000828390">
    <property type="component" value="Unassembled WGS sequence"/>
</dbReference>